<dbReference type="InterPro" id="IPR032675">
    <property type="entry name" value="LRR_dom_sf"/>
</dbReference>
<comment type="caution">
    <text evidence="2">The sequence shown here is derived from an EMBL/GenBank/DDBJ whole genome shotgun (WGS) entry which is preliminary data.</text>
</comment>
<dbReference type="PANTHER" id="PTHR20933:SF3">
    <property type="entry name" value="F-BOX ONLY PROTEIN 33"/>
    <property type="match status" value="1"/>
</dbReference>
<dbReference type="InterPro" id="IPR001810">
    <property type="entry name" value="F-box_dom"/>
</dbReference>
<dbReference type="SUPFAM" id="SSF81383">
    <property type="entry name" value="F-box domain"/>
    <property type="match status" value="1"/>
</dbReference>
<dbReference type="PROSITE" id="PS50181">
    <property type="entry name" value="FBOX"/>
    <property type="match status" value="1"/>
</dbReference>
<dbReference type="SMART" id="SM00256">
    <property type="entry name" value="FBOX"/>
    <property type="match status" value="1"/>
</dbReference>
<gene>
    <name evidence="2" type="ORF">XYLVIOL_LOCUS6525</name>
</gene>
<reference evidence="2 3" key="1">
    <citation type="submission" date="2024-08" db="EMBL/GenBank/DDBJ databases">
        <authorList>
            <person name="Will J Nash"/>
            <person name="Angela Man"/>
            <person name="Seanna McTaggart"/>
            <person name="Kendall Baker"/>
            <person name="Tom Barker"/>
            <person name="Leah Catchpole"/>
            <person name="Alex Durrant"/>
            <person name="Karim Gharbi"/>
            <person name="Naomi Irish"/>
            <person name="Gemy Kaithakottil"/>
            <person name="Debby Ku"/>
            <person name="Aaliyah Providence"/>
            <person name="Felix Shaw"/>
            <person name="David Swarbreck"/>
            <person name="Chris Watkins"/>
            <person name="Ann M. McCartney"/>
            <person name="Giulio Formenti"/>
            <person name="Alice Mouton"/>
            <person name="Noel Vella"/>
            <person name="Bjorn M von Reumont"/>
            <person name="Adriana Vella"/>
            <person name="Wilfried Haerty"/>
        </authorList>
    </citation>
    <scope>NUCLEOTIDE SEQUENCE [LARGE SCALE GENOMIC DNA]</scope>
</reference>
<organism evidence="2 3">
    <name type="scientific">Xylocopa violacea</name>
    <name type="common">Violet carpenter bee</name>
    <name type="synonym">Apis violacea</name>
    <dbReference type="NCBI Taxonomy" id="135666"/>
    <lineage>
        <taxon>Eukaryota</taxon>
        <taxon>Metazoa</taxon>
        <taxon>Ecdysozoa</taxon>
        <taxon>Arthropoda</taxon>
        <taxon>Hexapoda</taxon>
        <taxon>Insecta</taxon>
        <taxon>Pterygota</taxon>
        <taxon>Neoptera</taxon>
        <taxon>Endopterygota</taxon>
        <taxon>Hymenoptera</taxon>
        <taxon>Apocrita</taxon>
        <taxon>Aculeata</taxon>
        <taxon>Apoidea</taxon>
        <taxon>Anthophila</taxon>
        <taxon>Apidae</taxon>
        <taxon>Xylocopa</taxon>
        <taxon>Xylocopa</taxon>
    </lineage>
</organism>
<name>A0ABP1NX55_XYLVO</name>
<feature type="domain" description="F-box" evidence="1">
    <location>
        <begin position="109"/>
        <end position="155"/>
    </location>
</feature>
<dbReference type="PANTHER" id="PTHR20933">
    <property type="entry name" value="F-BOX ONLY PROTEIN 33"/>
    <property type="match status" value="1"/>
</dbReference>
<dbReference type="EMBL" id="CAXAJV020001293">
    <property type="protein sequence ID" value="CAL7944208.1"/>
    <property type="molecule type" value="Genomic_DNA"/>
</dbReference>
<proteinExistence type="predicted"/>
<dbReference type="Gene3D" id="1.20.1280.50">
    <property type="match status" value="1"/>
</dbReference>
<sequence>MEVASRAQYTSGSYFDSWRRLTSKKRVAKSEGFARKVLGYRSRNTRLNMISAENGDVCLEQLKSSMESDATEKAMSKKCEGQLSSVKANSCSSYKGANRTTEMAQEDNNLCWNNLPSIILQEIFSYLPYNCRLRASQVCRNWRYALFHPHFWKKITFVLRDKDSISWTRYLADSFGLSVQEVTIFCDIPNYYAKETLALLKKLKYNRHLRKLYFESSSSTFEYEDSEKYTTALVLSLIKIFKTADRLETLSLGCIEDLTTSADVILLNLRKYQAKHLTTLSLASVRDDPDDYIFFKFTSAFMFKSFVRLSILTLDYEFVSNSLLRALNNGTMERLVIHVHCWYDQYSGTTDSAWRVFVQKNPKCELRLTLIHSYVGIEIIDTHILRPSMPLTHLKVLFCENVNIRALHRLSMWYSHSLKSLIWIDSMEPSARNIPATYDPSDPDSPDPLVLVAWKCTKLVEIVFIGHKYHQENLLAIARLRGCSLKSLVFAQRYIASDDESWHKAETITHEIQEIMGRRWEPLSDADLPAVVKDPFGGDSREVIMPLVLRDQK</sequence>
<dbReference type="Proteomes" id="UP001642520">
    <property type="component" value="Unassembled WGS sequence"/>
</dbReference>
<evidence type="ECO:0000259" key="1">
    <source>
        <dbReference type="PROSITE" id="PS50181"/>
    </source>
</evidence>
<dbReference type="InterPro" id="IPR036047">
    <property type="entry name" value="F-box-like_dom_sf"/>
</dbReference>
<dbReference type="CDD" id="cd22104">
    <property type="entry name" value="F-box_FBXO33"/>
    <property type="match status" value="1"/>
</dbReference>
<evidence type="ECO:0000313" key="3">
    <source>
        <dbReference type="Proteomes" id="UP001642520"/>
    </source>
</evidence>
<dbReference type="Pfam" id="PF12937">
    <property type="entry name" value="F-box-like"/>
    <property type="match status" value="1"/>
</dbReference>
<dbReference type="Gene3D" id="3.80.10.10">
    <property type="entry name" value="Ribonuclease Inhibitor"/>
    <property type="match status" value="1"/>
</dbReference>
<accession>A0ABP1NX55</accession>
<keyword evidence="3" id="KW-1185">Reference proteome</keyword>
<evidence type="ECO:0000313" key="2">
    <source>
        <dbReference type="EMBL" id="CAL7944208.1"/>
    </source>
</evidence>
<protein>
    <recommendedName>
        <fullName evidence="1">F-box domain-containing protein</fullName>
    </recommendedName>
</protein>